<evidence type="ECO:0000313" key="3">
    <source>
        <dbReference type="Proteomes" id="UP000039865"/>
    </source>
</evidence>
<dbReference type="Proteomes" id="UP000039865">
    <property type="component" value="Unassembled WGS sequence"/>
</dbReference>
<dbReference type="InterPro" id="IPR009721">
    <property type="entry name" value="O-acyltransferase_WSD1_C"/>
</dbReference>
<dbReference type="AlphaFoldDB" id="A0A078A5D0"/>
<dbReference type="EMBL" id="CCKQ01005840">
    <property type="protein sequence ID" value="CDW77099.1"/>
    <property type="molecule type" value="Genomic_DNA"/>
</dbReference>
<feature type="domain" description="O-acyltransferase WSD1 C-terminal" evidence="1">
    <location>
        <begin position="306"/>
        <end position="409"/>
    </location>
</feature>
<protein>
    <recommendedName>
        <fullName evidence="1">O-acyltransferase WSD1 C-terminal domain-containing protein</fullName>
    </recommendedName>
</protein>
<evidence type="ECO:0000259" key="1">
    <source>
        <dbReference type="Pfam" id="PF06974"/>
    </source>
</evidence>
<name>A0A078A5D0_STYLE</name>
<organism evidence="2 3">
    <name type="scientific">Stylonychia lemnae</name>
    <name type="common">Ciliate</name>
    <dbReference type="NCBI Taxonomy" id="5949"/>
    <lineage>
        <taxon>Eukaryota</taxon>
        <taxon>Sar</taxon>
        <taxon>Alveolata</taxon>
        <taxon>Ciliophora</taxon>
        <taxon>Intramacronucleata</taxon>
        <taxon>Spirotrichea</taxon>
        <taxon>Stichotrichia</taxon>
        <taxon>Sporadotrichida</taxon>
        <taxon>Oxytrichidae</taxon>
        <taxon>Stylonychinae</taxon>
        <taxon>Stylonychia</taxon>
    </lineage>
</organism>
<accession>A0A078A5D0</accession>
<dbReference type="Pfam" id="PF06974">
    <property type="entry name" value="WS_DGAT_C"/>
    <property type="match status" value="1"/>
</dbReference>
<reference evidence="2 3" key="1">
    <citation type="submission" date="2014-06" db="EMBL/GenBank/DDBJ databases">
        <authorList>
            <person name="Swart Estienne"/>
        </authorList>
    </citation>
    <scope>NUCLEOTIDE SEQUENCE [LARGE SCALE GENOMIC DNA]</scope>
    <source>
        <strain evidence="2 3">130c</strain>
    </source>
</reference>
<dbReference type="InParanoid" id="A0A078A5D0"/>
<gene>
    <name evidence="2" type="primary">Contig6288.g6732</name>
    <name evidence="2" type="ORF">STYLEM_6068</name>
</gene>
<evidence type="ECO:0000313" key="2">
    <source>
        <dbReference type="EMBL" id="CDW77099.1"/>
    </source>
</evidence>
<proteinExistence type="predicted"/>
<keyword evidence="3" id="KW-1185">Reference proteome</keyword>
<sequence length="430" mass="49919">MLKVGEGADELFFVAEPTVVFHIITQTQIKDINDLKSQLISKTTNIPEMRSKIVKIFNSHYLKMFNLEDFTRLLNSAISEIAEDFQNEQDLCNFIATKVNKIIPKDTLQYRILVKQDFNKNQSAVVFVFHHGICDGVGFLNFLGAIQDQFDIKALPYVRERTLKDQISRYLKIPTGVFYQKQSQSAKIQRSQLFQQSNNNLTEYVISNDYKLDELKALSRAFNSSINELLIAASIIANQKLANIYGFDDFNIYDVLIAINQRSPLTKLSDFTMLNQSLCYNLIVKLKHQDLFQENNITQVLPKILTIFQSELQRVKEDDRELALQYYGKFFTWFMPDSIIPIIAKNFNNSLKRTWSNLNGSSKPIKIAGSYSEKIFFSSFLREEEYYIANVLSHNGWIRLAIIGRNQNFKFLDFIQQFNLVMEELMNGKK</sequence>